<dbReference type="GO" id="GO:0016787">
    <property type="term" value="F:hydrolase activity"/>
    <property type="evidence" value="ECO:0007669"/>
    <property type="project" value="UniProtKB-KW"/>
</dbReference>
<evidence type="ECO:0000313" key="4">
    <source>
        <dbReference type="Proteomes" id="UP000262939"/>
    </source>
</evidence>
<dbReference type="PANTHER" id="PTHR46044">
    <property type="entry name" value="NITRILASE"/>
    <property type="match status" value="1"/>
</dbReference>
<dbReference type="CDD" id="cd07564">
    <property type="entry name" value="nitrilases_CHs"/>
    <property type="match status" value="1"/>
</dbReference>
<gene>
    <name evidence="3" type="ORF">D0466_03385</name>
</gene>
<dbReference type="PROSITE" id="PS50263">
    <property type="entry name" value="CN_HYDROLASE"/>
    <property type="match status" value="1"/>
</dbReference>
<dbReference type="Gene3D" id="3.60.110.10">
    <property type="entry name" value="Carbon-nitrogen hydrolase"/>
    <property type="match status" value="1"/>
</dbReference>
<evidence type="ECO:0000313" key="3">
    <source>
        <dbReference type="EMBL" id="RFU64967.1"/>
    </source>
</evidence>
<organism evidence="3 4">
    <name type="scientific">Peribacillus glennii</name>
    <dbReference type="NCBI Taxonomy" id="2303991"/>
    <lineage>
        <taxon>Bacteria</taxon>
        <taxon>Bacillati</taxon>
        <taxon>Bacillota</taxon>
        <taxon>Bacilli</taxon>
        <taxon>Bacillales</taxon>
        <taxon>Bacillaceae</taxon>
        <taxon>Peribacillus</taxon>
    </lineage>
</organism>
<dbReference type="PANTHER" id="PTHR46044:SF2">
    <property type="entry name" value="CN HYDROLASE DOMAIN-CONTAINING PROTEIN"/>
    <property type="match status" value="1"/>
</dbReference>
<dbReference type="OrthoDB" id="9811121at2"/>
<dbReference type="RefSeq" id="WP_117321143.1">
    <property type="nucleotide sequence ID" value="NZ_QVTD01000003.1"/>
</dbReference>
<dbReference type="InterPro" id="IPR036526">
    <property type="entry name" value="C-N_Hydrolase_sf"/>
</dbReference>
<comment type="caution">
    <text evidence="3">The sequence shown here is derived from an EMBL/GenBank/DDBJ whole genome shotgun (WGS) entry which is preliminary data.</text>
</comment>
<dbReference type="InterPro" id="IPR044149">
    <property type="entry name" value="Nitrilases_CHs"/>
</dbReference>
<dbReference type="SUPFAM" id="SSF56317">
    <property type="entry name" value="Carbon-nitrogen hydrolase"/>
    <property type="match status" value="1"/>
</dbReference>
<feature type="domain" description="CN hydrolase" evidence="2">
    <location>
        <begin position="9"/>
        <end position="289"/>
    </location>
</feature>
<dbReference type="Pfam" id="PF00795">
    <property type="entry name" value="CN_hydrolase"/>
    <property type="match status" value="1"/>
</dbReference>
<dbReference type="EMBL" id="QVTD01000003">
    <property type="protein sequence ID" value="RFU64967.1"/>
    <property type="molecule type" value="Genomic_DNA"/>
</dbReference>
<dbReference type="AlphaFoldDB" id="A0A372LFE1"/>
<name>A0A372LFE1_9BACI</name>
<keyword evidence="4" id="KW-1185">Reference proteome</keyword>
<reference evidence="3 4" key="1">
    <citation type="submission" date="2018-08" db="EMBL/GenBank/DDBJ databases">
        <title>Bacillus chawlae sp. nov., Bacillus glennii sp. nov., and Bacillus saganii sp. nov. Isolated from the Vehicle Assembly Building at Kennedy Space Center where the Viking Spacecraft were Assembled.</title>
        <authorList>
            <person name="Seuylemezian A."/>
            <person name="Vaishampayan P."/>
        </authorList>
    </citation>
    <scope>NUCLEOTIDE SEQUENCE [LARGE SCALE GENOMIC DNA]</scope>
    <source>
        <strain evidence="3 4">V44-8</strain>
    </source>
</reference>
<proteinExistence type="inferred from homology"/>
<sequence>MPKDTYPKFRAVAVQAASVFLDRDATIEKMEDLVKNAASNGADLVVFPESFVPAFPVWNIVYAPIDQHDFYRKLFDNAITVGSDAFKKIAQIAKSNKVFLSVGITEKDNISMGAMWNTNLLFDRDGKLLNRHRKLVPTWAEKLTWANGDASQLHPVDTEIGKIGALICGENTNTLSRFSLLAQGEQVHISCYPPVWPFQRPEEGKSYNLTNAITLRAAAHAFEGKVFNIVSSGVLDEDAIQQLSQGDQKIESTLRNAPQPVSLIVGPTGDVIGEPLVGKEGMVEAEIDISQSIILKQAHDIVGYYNRFDIYQLKVNKRSHAPITIEKDELTDQLINSTNKDLENFPTSQDLQKV</sequence>
<dbReference type="Proteomes" id="UP000262939">
    <property type="component" value="Unassembled WGS sequence"/>
</dbReference>
<dbReference type="InterPro" id="IPR003010">
    <property type="entry name" value="C-N_Hydrolase"/>
</dbReference>
<protein>
    <submittedName>
        <fullName evidence="3">Carbon-nitrogen hydrolase family protein</fullName>
    </submittedName>
</protein>
<evidence type="ECO:0000259" key="2">
    <source>
        <dbReference type="PROSITE" id="PS50263"/>
    </source>
</evidence>
<accession>A0A372LFE1</accession>
<comment type="similarity">
    <text evidence="1">Belongs to the carbon-nitrogen hydrolase superfamily. Nitrilase family.</text>
</comment>
<keyword evidence="3" id="KW-0378">Hydrolase</keyword>
<evidence type="ECO:0000256" key="1">
    <source>
        <dbReference type="ARBA" id="ARBA00008129"/>
    </source>
</evidence>